<dbReference type="Proteomes" id="UP001500954">
    <property type="component" value="Unassembled WGS sequence"/>
</dbReference>
<evidence type="ECO:0000313" key="5">
    <source>
        <dbReference type="Proteomes" id="UP001500954"/>
    </source>
</evidence>
<comment type="caution">
    <text evidence="4">The sequence shown here is derived from an EMBL/GenBank/DDBJ whole genome shotgun (WGS) entry which is preliminary data.</text>
</comment>
<evidence type="ECO:0000259" key="3">
    <source>
        <dbReference type="Pfam" id="PF16344"/>
    </source>
</evidence>
<accession>A0ABP6YG52</accession>
<sequence>MSIFKQILLLSKKIAASLLKDESPKVLEDSELFNEQDKDYILKNLTDDKLIKERLDLINQIDEEEGWQNIKSRIDSPVRKWFVWRYAAAAIVVGILATTYFFKDSLFSTTLTNDTTPVITNSIEPGTDKATLTIGDGSQITLEDGKGLQLQNAVSNGKEIVYEAVNNSKKNIIYNTLTIPRGGQFQITLSDGTKVWLNSESQLKYPVSFIEGENRVVELVYGEAYFDVSPSTEHKGARFKVFNKSQEVEVLGTEFNIKAYEDEDEIYTTLAEGKVSVSNDDSKLGLVPGQQSIFNLKDKNITVNTVDVLSVTSWRKGLFSFKGMTLNKIMRVISRWYDVEIEFTDTELENVKFNGVLSKNDKIEEILDAIKNTNFITAYEIKNKKITIK</sequence>
<dbReference type="PANTHER" id="PTHR30273:SF2">
    <property type="entry name" value="PROTEIN FECR"/>
    <property type="match status" value="1"/>
</dbReference>
<keyword evidence="5" id="KW-1185">Reference proteome</keyword>
<organism evidence="4 5">
    <name type="scientific">Snuella lapsa</name>
    <dbReference type="NCBI Taxonomy" id="870481"/>
    <lineage>
        <taxon>Bacteria</taxon>
        <taxon>Pseudomonadati</taxon>
        <taxon>Bacteroidota</taxon>
        <taxon>Flavobacteriia</taxon>
        <taxon>Flavobacteriales</taxon>
        <taxon>Flavobacteriaceae</taxon>
        <taxon>Snuella</taxon>
    </lineage>
</organism>
<evidence type="ECO:0000259" key="2">
    <source>
        <dbReference type="Pfam" id="PF04773"/>
    </source>
</evidence>
<evidence type="ECO:0000313" key="4">
    <source>
        <dbReference type="EMBL" id="GAA3582356.1"/>
    </source>
</evidence>
<dbReference type="PANTHER" id="PTHR30273">
    <property type="entry name" value="PERIPLASMIC SIGNAL SENSOR AND SIGMA FACTOR ACTIVATOR FECR-RELATED"/>
    <property type="match status" value="1"/>
</dbReference>
<dbReference type="RefSeq" id="WP_345007567.1">
    <property type="nucleotide sequence ID" value="NZ_BAABCY010000092.1"/>
</dbReference>
<keyword evidence="1" id="KW-1133">Transmembrane helix</keyword>
<dbReference type="Gene3D" id="3.55.50.30">
    <property type="match status" value="1"/>
</dbReference>
<dbReference type="InterPro" id="IPR012373">
    <property type="entry name" value="Ferrdict_sens_TM"/>
</dbReference>
<dbReference type="Pfam" id="PF04773">
    <property type="entry name" value="FecR"/>
    <property type="match status" value="1"/>
</dbReference>
<keyword evidence="1" id="KW-0812">Transmembrane</keyword>
<name>A0ABP6YG52_9FLAO</name>
<evidence type="ECO:0000256" key="1">
    <source>
        <dbReference type="SAM" id="Phobius"/>
    </source>
</evidence>
<dbReference type="Pfam" id="PF16344">
    <property type="entry name" value="FecR_C"/>
    <property type="match status" value="1"/>
</dbReference>
<gene>
    <name evidence="4" type="ORF">GCM10022395_33420</name>
</gene>
<protein>
    <submittedName>
        <fullName evidence="4">DUF4974 domain-containing protein</fullName>
    </submittedName>
</protein>
<feature type="transmembrane region" description="Helical" evidence="1">
    <location>
        <begin position="82"/>
        <end position="102"/>
    </location>
</feature>
<dbReference type="Gene3D" id="2.60.120.1440">
    <property type="match status" value="1"/>
</dbReference>
<feature type="domain" description="FecR protein" evidence="2">
    <location>
        <begin position="177"/>
        <end position="275"/>
    </location>
</feature>
<dbReference type="InterPro" id="IPR006860">
    <property type="entry name" value="FecR"/>
</dbReference>
<keyword evidence="1" id="KW-0472">Membrane</keyword>
<dbReference type="EMBL" id="BAABCY010000092">
    <property type="protein sequence ID" value="GAA3582356.1"/>
    <property type="molecule type" value="Genomic_DNA"/>
</dbReference>
<proteinExistence type="predicted"/>
<dbReference type="InterPro" id="IPR032508">
    <property type="entry name" value="FecR_C"/>
</dbReference>
<feature type="domain" description="Protein FecR C-terminal" evidence="3">
    <location>
        <begin position="319"/>
        <end position="388"/>
    </location>
</feature>
<reference evidence="5" key="1">
    <citation type="journal article" date="2019" name="Int. J. Syst. Evol. Microbiol.">
        <title>The Global Catalogue of Microorganisms (GCM) 10K type strain sequencing project: providing services to taxonomists for standard genome sequencing and annotation.</title>
        <authorList>
            <consortium name="The Broad Institute Genomics Platform"/>
            <consortium name="The Broad Institute Genome Sequencing Center for Infectious Disease"/>
            <person name="Wu L."/>
            <person name="Ma J."/>
        </authorList>
    </citation>
    <scope>NUCLEOTIDE SEQUENCE [LARGE SCALE GENOMIC DNA]</scope>
    <source>
        <strain evidence="5">JCM 17111</strain>
    </source>
</reference>